<dbReference type="RefSeq" id="WP_023850480.1">
    <property type="nucleotide sequence ID" value="NZ_CP047166.1"/>
</dbReference>
<name>A0ABX7F8N8_9RHOB</name>
<organism evidence="1 2">
    <name type="scientific">Ponticoccus alexandrii</name>
    <dbReference type="NCBI Taxonomy" id="1943633"/>
    <lineage>
        <taxon>Bacteria</taxon>
        <taxon>Pseudomonadati</taxon>
        <taxon>Pseudomonadota</taxon>
        <taxon>Alphaproteobacteria</taxon>
        <taxon>Rhodobacterales</taxon>
        <taxon>Roseobacteraceae</taxon>
        <taxon>Ponticoccus</taxon>
    </lineage>
</organism>
<dbReference type="EMBL" id="CP047166">
    <property type="protein sequence ID" value="QRF66580.1"/>
    <property type="molecule type" value="Genomic_DNA"/>
</dbReference>
<sequence>MTDKTPRCLWLHYARPRPHWYTLPEDERSALQARWHALRAEAVASGAEDRGRFHIRGQHDFETVETWVFDTSASAFAHWQALVDARYSEFFAFSNNIGLACADSAA</sequence>
<protein>
    <submittedName>
        <fullName evidence="1">Uncharacterized protein</fullName>
    </submittedName>
</protein>
<reference evidence="1 2" key="1">
    <citation type="submission" date="2019-12" db="EMBL/GenBank/DDBJ databases">
        <title>Complete Genome Sequence of a Quorum-Sensing Bacterium,Rhodobacteraceae bacterium C31, Isolated from a marine microalgae symbiotic bacteria.</title>
        <authorList>
            <person name="Zhang Y."/>
        </authorList>
    </citation>
    <scope>NUCLEOTIDE SEQUENCE [LARGE SCALE GENOMIC DNA]</scope>
    <source>
        <strain evidence="1 2">C31</strain>
    </source>
</reference>
<keyword evidence="2" id="KW-1185">Reference proteome</keyword>
<proteinExistence type="predicted"/>
<dbReference type="Proteomes" id="UP000596387">
    <property type="component" value="Chromosome"/>
</dbReference>
<gene>
    <name evidence="1" type="ORF">GQA70_09840</name>
</gene>
<accession>A0ABX7F8N8</accession>
<evidence type="ECO:0000313" key="2">
    <source>
        <dbReference type="Proteomes" id="UP000596387"/>
    </source>
</evidence>
<evidence type="ECO:0000313" key="1">
    <source>
        <dbReference type="EMBL" id="QRF66580.1"/>
    </source>
</evidence>